<proteinExistence type="predicted"/>
<sequence length="135" mass="16097">MEYIFNQDVTIILYCILIFWIRVGYIMDYRNIKEGLQSIESEEEIEVNTKSFTVTILSLSFSILTSWILYILAYILYEHVWILYVLGLVVVVDLYHSIHNKSFVNLRRSKLPLYRAVSDVAFTIFFLSYYLLTHF</sequence>
<dbReference type="EMBL" id="LTAO01000037">
    <property type="protein sequence ID" value="KYG27055.1"/>
    <property type="molecule type" value="Genomic_DNA"/>
</dbReference>
<evidence type="ECO:0008006" key="4">
    <source>
        <dbReference type="Google" id="ProtNLM"/>
    </source>
</evidence>
<dbReference type="OrthoDB" id="2451685at2"/>
<keyword evidence="3" id="KW-1185">Reference proteome</keyword>
<feature type="transmembrane region" description="Helical" evidence="1">
    <location>
        <begin position="6"/>
        <end position="25"/>
    </location>
</feature>
<dbReference type="RefSeq" id="WP_061950000.1">
    <property type="nucleotide sequence ID" value="NZ_LTAO01000037.1"/>
</dbReference>
<name>A0A161P538_9BACI</name>
<gene>
    <name evidence="2" type="ORF">AZF04_12030</name>
</gene>
<dbReference type="AlphaFoldDB" id="A0A161P538"/>
<keyword evidence="1" id="KW-1133">Transmembrane helix</keyword>
<protein>
    <recommendedName>
        <fullName evidence="4">DUF4181 domain-containing protein</fullName>
    </recommendedName>
</protein>
<dbReference type="Proteomes" id="UP000075806">
    <property type="component" value="Unassembled WGS sequence"/>
</dbReference>
<feature type="transmembrane region" description="Helical" evidence="1">
    <location>
        <begin position="52"/>
        <end position="75"/>
    </location>
</feature>
<evidence type="ECO:0000313" key="2">
    <source>
        <dbReference type="EMBL" id="KYG27055.1"/>
    </source>
</evidence>
<comment type="caution">
    <text evidence="2">The sequence shown here is derived from an EMBL/GenBank/DDBJ whole genome shotgun (WGS) entry which is preliminary data.</text>
</comment>
<accession>A0A161P538</accession>
<evidence type="ECO:0000313" key="3">
    <source>
        <dbReference type="Proteomes" id="UP000075806"/>
    </source>
</evidence>
<feature type="transmembrane region" description="Helical" evidence="1">
    <location>
        <begin position="81"/>
        <end position="99"/>
    </location>
</feature>
<dbReference type="STRING" id="519424.AZF04_12030"/>
<organism evidence="2 3">
    <name type="scientific">Alkalihalobacillus trypoxylicola</name>
    <dbReference type="NCBI Taxonomy" id="519424"/>
    <lineage>
        <taxon>Bacteria</taxon>
        <taxon>Bacillati</taxon>
        <taxon>Bacillota</taxon>
        <taxon>Bacilli</taxon>
        <taxon>Bacillales</taxon>
        <taxon>Bacillaceae</taxon>
        <taxon>Alkalihalobacillus</taxon>
    </lineage>
</organism>
<reference evidence="2" key="1">
    <citation type="submission" date="2016-02" db="EMBL/GenBank/DDBJ databases">
        <title>Genome sequence of Bacillus trypoxylicola KCTC 13244(T).</title>
        <authorList>
            <person name="Jeong H."/>
            <person name="Park S.-H."/>
            <person name="Choi S.-K."/>
        </authorList>
    </citation>
    <scope>NUCLEOTIDE SEQUENCE [LARGE SCALE GENOMIC DNA]</scope>
    <source>
        <strain evidence="2">KCTC 13244</strain>
    </source>
</reference>
<keyword evidence="1" id="KW-0812">Transmembrane</keyword>
<evidence type="ECO:0000256" key="1">
    <source>
        <dbReference type="SAM" id="Phobius"/>
    </source>
</evidence>
<keyword evidence="1" id="KW-0472">Membrane</keyword>
<feature type="transmembrane region" description="Helical" evidence="1">
    <location>
        <begin position="111"/>
        <end position="132"/>
    </location>
</feature>